<keyword evidence="4" id="KW-0479">Metal-binding</keyword>
<evidence type="ECO:0000256" key="2">
    <source>
        <dbReference type="ARBA" id="ARBA00006040"/>
    </source>
</evidence>
<dbReference type="GO" id="GO:0004222">
    <property type="term" value="F:metalloendopeptidase activity"/>
    <property type="evidence" value="ECO:0007669"/>
    <property type="project" value="InterPro"/>
</dbReference>
<dbReference type="InterPro" id="IPR024079">
    <property type="entry name" value="MetalloPept_cat_dom_sf"/>
</dbReference>
<dbReference type="SUPFAM" id="SSF55486">
    <property type="entry name" value="Metalloproteases ('zincins'), catalytic domain"/>
    <property type="match status" value="1"/>
</dbReference>
<feature type="domain" description="Peptidase M3A/M3B catalytic" evidence="8">
    <location>
        <begin position="170"/>
        <end position="569"/>
    </location>
</feature>
<reference evidence="9 10" key="1">
    <citation type="submission" date="2021-05" db="EMBL/GenBank/DDBJ databases">
        <title>A novel Methanospirillum isolate from a pyrite-forming mixed culture.</title>
        <authorList>
            <person name="Bunk B."/>
            <person name="Sproer C."/>
            <person name="Spring S."/>
            <person name="Pester M."/>
        </authorList>
    </citation>
    <scope>NUCLEOTIDE SEQUENCE [LARGE SCALE GENOMIC DNA]</scope>
    <source>
        <strain evidence="9 10">J.3.6.1-F.2.7.3</strain>
    </source>
</reference>
<dbReference type="RefSeq" id="WP_214419156.1">
    <property type="nucleotide sequence ID" value="NZ_CP075546.1"/>
</dbReference>
<gene>
    <name evidence="9" type="ORF">KHC33_13560</name>
</gene>
<keyword evidence="5" id="KW-0378">Hydrolase</keyword>
<dbReference type="Gene3D" id="3.40.390.10">
    <property type="entry name" value="Collagenase (Catalytic Domain)"/>
    <property type="match status" value="1"/>
</dbReference>
<evidence type="ECO:0000256" key="4">
    <source>
        <dbReference type="ARBA" id="ARBA00022723"/>
    </source>
</evidence>
<dbReference type="EMBL" id="CP075546">
    <property type="protein sequence ID" value="QVV88341.1"/>
    <property type="molecule type" value="Genomic_DNA"/>
</dbReference>
<keyword evidence="7" id="KW-0482">Metalloprotease</keyword>
<dbReference type="GO" id="GO:0006518">
    <property type="term" value="P:peptide metabolic process"/>
    <property type="evidence" value="ECO:0007669"/>
    <property type="project" value="TreeGrafter"/>
</dbReference>
<dbReference type="InterPro" id="IPR001567">
    <property type="entry name" value="Pept_M3A_M3B_dom"/>
</dbReference>
<dbReference type="Pfam" id="PF01432">
    <property type="entry name" value="Peptidase_M3"/>
    <property type="match status" value="1"/>
</dbReference>
<keyword evidence="3" id="KW-0645">Protease</keyword>
<accession>A0A8E7B115</accession>
<dbReference type="PANTHER" id="PTHR11804:SF84">
    <property type="entry name" value="SACCHAROLYSIN"/>
    <property type="match status" value="1"/>
</dbReference>
<dbReference type="InterPro" id="IPR045090">
    <property type="entry name" value="Pept_M3A_M3B"/>
</dbReference>
<evidence type="ECO:0000313" key="10">
    <source>
        <dbReference type="Proteomes" id="UP000680656"/>
    </source>
</evidence>
<evidence type="ECO:0000256" key="3">
    <source>
        <dbReference type="ARBA" id="ARBA00022670"/>
    </source>
</evidence>
<dbReference type="KEGG" id="mrtj:KHC33_13560"/>
<evidence type="ECO:0000256" key="5">
    <source>
        <dbReference type="ARBA" id="ARBA00022801"/>
    </source>
</evidence>
<dbReference type="GO" id="GO:0006508">
    <property type="term" value="P:proteolysis"/>
    <property type="evidence" value="ECO:0007669"/>
    <property type="project" value="UniProtKB-KW"/>
</dbReference>
<keyword evidence="10" id="KW-1185">Reference proteome</keyword>
<sequence length="624" mass="71140">MFPIAVSALDIALSPHPSIGTGIIFPDTGEKINDEVHDAISNASHEITAICSIPGHERNEKNTIIRLEEILTKLDHTLQKYLVLSGLYPDKNLQNASLLATKTHAEFIQRLSADAEIYACIRETKPESVYGHWLKNQELRFFRDANTDSIPDENELTPLYEELFSLQNDYIRNIRENRPLTENLQIIERSASIRSDIAFHEGYETWTDLKADRQGWSITGSDIALLFDNITPTIKQMIQPIIREIQTNKEVENSSPTIYDYEIDRFISEKALHSPITPKNLFQSSDITINRTLMVISCLLNVKTEEINNVDVYAPGVSLFRVSNISTNKTHGWFYLDLKNRSGKTQEWLTAQISGIGYNGDDDGSIISAPVFIVSGTLHNQNEGTRMQEEDYTLMFHEFGHLYTLILTGSSESAVPVTLPIEMTEASSRLFEYIAWTPEILAIIQYPANNNQLLQNNNFVHLYAGSQDPYSDEHRWNLAKDTIISLLDLKIAQSREPVRFNEWYQEIYTHITGAQVTDQGGYLLRHPHFSGDTAGMYWIYPIGDVYATLLYAKISESGILNKSTWKTYTDGLLYPEQNFLFATEWIKRNLTEKNTIRREKSKKNWTFIPGCISDHLLVRGIIAG</sequence>
<dbReference type="Gene3D" id="1.10.1370.10">
    <property type="entry name" value="Neurolysin, domain 3"/>
    <property type="match status" value="1"/>
</dbReference>
<dbReference type="Proteomes" id="UP000680656">
    <property type="component" value="Chromosome"/>
</dbReference>
<organism evidence="9 10">
    <name type="scientific">Methanospirillum purgamenti</name>
    <dbReference type="NCBI Taxonomy" id="2834276"/>
    <lineage>
        <taxon>Archaea</taxon>
        <taxon>Methanobacteriati</taxon>
        <taxon>Methanobacteriota</taxon>
        <taxon>Stenosarchaea group</taxon>
        <taxon>Methanomicrobia</taxon>
        <taxon>Methanomicrobiales</taxon>
        <taxon>Methanospirillaceae</taxon>
        <taxon>Methanospirillum</taxon>
    </lineage>
</organism>
<proteinExistence type="inferred from homology"/>
<dbReference type="GeneID" id="65098230"/>
<protein>
    <recommendedName>
        <fullName evidence="8">Peptidase M3A/M3B catalytic domain-containing protein</fullName>
    </recommendedName>
</protein>
<dbReference type="AlphaFoldDB" id="A0A8E7B115"/>
<comment type="similarity">
    <text evidence="2">Belongs to the peptidase M3 family.</text>
</comment>
<keyword evidence="6" id="KW-0862">Zinc</keyword>
<evidence type="ECO:0000259" key="8">
    <source>
        <dbReference type="Pfam" id="PF01432"/>
    </source>
</evidence>
<evidence type="ECO:0000256" key="1">
    <source>
        <dbReference type="ARBA" id="ARBA00001947"/>
    </source>
</evidence>
<evidence type="ECO:0000313" key="9">
    <source>
        <dbReference type="EMBL" id="QVV88341.1"/>
    </source>
</evidence>
<name>A0A8E7B115_9EURY</name>
<comment type="cofactor">
    <cofactor evidence="1">
        <name>Zn(2+)</name>
        <dbReference type="ChEBI" id="CHEBI:29105"/>
    </cofactor>
</comment>
<dbReference type="InterPro" id="IPR024077">
    <property type="entry name" value="Neurolysin/TOP_dom2"/>
</dbReference>
<dbReference type="GO" id="GO:0046872">
    <property type="term" value="F:metal ion binding"/>
    <property type="evidence" value="ECO:0007669"/>
    <property type="project" value="UniProtKB-KW"/>
</dbReference>
<evidence type="ECO:0000256" key="7">
    <source>
        <dbReference type="ARBA" id="ARBA00023049"/>
    </source>
</evidence>
<evidence type="ECO:0000256" key="6">
    <source>
        <dbReference type="ARBA" id="ARBA00022833"/>
    </source>
</evidence>
<dbReference type="PANTHER" id="PTHR11804">
    <property type="entry name" value="PROTEASE M3 THIMET OLIGOPEPTIDASE-RELATED"/>
    <property type="match status" value="1"/>
</dbReference>